<comment type="caution">
    <text evidence="1">The sequence shown here is derived from an EMBL/GenBank/DDBJ whole genome shotgun (WGS) entry which is preliminary data.</text>
</comment>
<dbReference type="RefSeq" id="WP_027470862.1">
    <property type="nucleotide sequence ID" value="NZ_BAMD01000024.1"/>
</dbReference>
<gene>
    <name evidence="1" type="ORF">JCM21142_52130</name>
</gene>
<reference evidence="1 2" key="1">
    <citation type="journal article" date="2014" name="Genome Announc.">
        <title>Draft Genome Sequence of Cytophaga fermentans JCM 21142T, a Facultative Anaerobe Isolated from Marine Mud.</title>
        <authorList>
            <person name="Starns D."/>
            <person name="Oshima K."/>
            <person name="Suda W."/>
            <person name="Iino T."/>
            <person name="Yuki M."/>
            <person name="Inoue J."/>
            <person name="Kitamura K."/>
            <person name="Iida T."/>
            <person name="Darby A."/>
            <person name="Hattori M."/>
            <person name="Ohkuma M."/>
        </authorList>
    </citation>
    <scope>NUCLEOTIDE SEQUENCE [LARGE SCALE GENOMIC DNA]</scope>
    <source>
        <strain evidence="1 2">JCM 21142</strain>
    </source>
</reference>
<evidence type="ECO:0000313" key="2">
    <source>
        <dbReference type="Proteomes" id="UP000019402"/>
    </source>
</evidence>
<dbReference type="Proteomes" id="UP000019402">
    <property type="component" value="Unassembled WGS sequence"/>
</dbReference>
<accession>W7YM27</accession>
<name>W7YM27_9BACT</name>
<sequence>MEYIELDIKQLIYELLNGKIVPYSVELNCELLDSDLHNLYGTYIYHSDEADGTVNVVADFHCKLIEHNKHHSKSDIYSKGRFKGRFNLEHKCFFEGAYEVSI</sequence>
<proteinExistence type="predicted"/>
<dbReference type="EMBL" id="BAMD01000024">
    <property type="protein sequence ID" value="GAF03454.1"/>
    <property type="molecule type" value="Genomic_DNA"/>
</dbReference>
<dbReference type="OrthoDB" id="9871372at2"/>
<organism evidence="1 2">
    <name type="scientific">Saccharicrinis fermentans DSM 9555 = JCM 21142</name>
    <dbReference type="NCBI Taxonomy" id="869213"/>
    <lineage>
        <taxon>Bacteria</taxon>
        <taxon>Pseudomonadati</taxon>
        <taxon>Bacteroidota</taxon>
        <taxon>Bacteroidia</taxon>
        <taxon>Marinilabiliales</taxon>
        <taxon>Marinilabiliaceae</taxon>
        <taxon>Saccharicrinis</taxon>
    </lineage>
</organism>
<dbReference type="STRING" id="869213.GCA_000517085_00914"/>
<protein>
    <submittedName>
        <fullName evidence="1">Uncharacterized protein</fullName>
    </submittedName>
</protein>
<keyword evidence="2" id="KW-1185">Reference proteome</keyword>
<dbReference type="AlphaFoldDB" id="W7YM27"/>
<evidence type="ECO:0000313" key="1">
    <source>
        <dbReference type="EMBL" id="GAF03454.1"/>
    </source>
</evidence>